<sequence>MTSKQIVVTYLSKKIKNAETIFNDVEIFKSILFWSRDAAREYFSTQPNKFFLLEYIDDVAPVVDEYMLVRVEKMYKKAFKTQNRLFENLCSYERIISWLIDRWINVFINLTTNKNYRDYIDISKIKMNFHDDIYENSKNIDDDIEFEKAKKLSKNEKIKLLQEVWQGAIYDDFDEEDMKYLCNKLDLKIDEVFENKGDLCKLNLKKIQIEDGNYQLELII</sequence>
<dbReference type="Proteomes" id="UP000245014">
    <property type="component" value="Unassembled WGS sequence"/>
</dbReference>
<evidence type="ECO:0000313" key="2">
    <source>
        <dbReference type="Proteomes" id="UP000245014"/>
    </source>
</evidence>
<reference evidence="1 2" key="1">
    <citation type="submission" date="2018-05" db="EMBL/GenBank/DDBJ databases">
        <title>Antimicrobial susceptibility testing and genomic analysis of Arcobacter skirrowii strains and one Arcobacter butzleri isolated from German poultry farms.</title>
        <authorList>
            <person name="Haenel I."/>
            <person name="Hotzel H."/>
            <person name="Tomaso H."/>
            <person name="Busch A."/>
        </authorList>
    </citation>
    <scope>NUCLEOTIDE SEQUENCE [LARGE SCALE GENOMIC DNA]</scope>
    <source>
        <strain evidence="2">v</strain>
    </source>
</reference>
<dbReference type="EMBL" id="QEYI01000003">
    <property type="protein sequence ID" value="PWE21716.1"/>
    <property type="molecule type" value="Genomic_DNA"/>
</dbReference>
<comment type="caution">
    <text evidence="1">The sequence shown here is derived from an EMBL/GenBank/DDBJ whole genome shotgun (WGS) entry which is preliminary data.</text>
</comment>
<evidence type="ECO:0000313" key="1">
    <source>
        <dbReference type="EMBL" id="PWE21716.1"/>
    </source>
</evidence>
<protein>
    <submittedName>
        <fullName evidence="1">Uncharacterized protein</fullName>
    </submittedName>
</protein>
<accession>A0A2U2C163</accession>
<dbReference type="AlphaFoldDB" id="A0A2U2C163"/>
<proteinExistence type="predicted"/>
<gene>
    <name evidence="1" type="ORF">DF188_05750</name>
</gene>
<dbReference type="RefSeq" id="WP_109066509.1">
    <property type="nucleotide sequence ID" value="NZ_QEYG01000067.1"/>
</dbReference>
<name>A0A2U2C163_9BACT</name>
<organism evidence="1 2">
    <name type="scientific">Aliarcobacter skirrowii</name>
    <dbReference type="NCBI Taxonomy" id="28200"/>
    <lineage>
        <taxon>Bacteria</taxon>
        <taxon>Pseudomonadati</taxon>
        <taxon>Campylobacterota</taxon>
        <taxon>Epsilonproteobacteria</taxon>
        <taxon>Campylobacterales</taxon>
        <taxon>Arcobacteraceae</taxon>
        <taxon>Aliarcobacter</taxon>
    </lineage>
</organism>